<protein>
    <submittedName>
        <fullName evidence="3">Uncharacterized protein</fullName>
    </submittedName>
</protein>
<sequence>MYPERAKAKGRQLIAGKTWPEPLKSATSPVRDSETHPNPPPHPLTQRSRLDMKQTGRRACPRQWCMGDFAQQGGDANGRRRSLWTGNAGESSPAGAPLKTPLDDGCGLGMSRRSHAARTRAHILVAIWDAACIKRTPPQSSTFNRARR</sequence>
<dbReference type="AlphaFoldDB" id="A0A914WLX4"/>
<proteinExistence type="predicted"/>
<evidence type="ECO:0000256" key="1">
    <source>
        <dbReference type="SAM" id="MobiDB-lite"/>
    </source>
</evidence>
<feature type="region of interest" description="Disordered" evidence="1">
    <location>
        <begin position="1"/>
        <end position="106"/>
    </location>
</feature>
<keyword evidence="2" id="KW-1185">Reference proteome</keyword>
<name>A0A914WLX4_9BILA</name>
<accession>A0A914WLX4</accession>
<evidence type="ECO:0000313" key="2">
    <source>
        <dbReference type="Proteomes" id="UP000887566"/>
    </source>
</evidence>
<evidence type="ECO:0000313" key="3">
    <source>
        <dbReference type="WBParaSite" id="PSAMB.scaffold457size50439.g6097.t1"/>
    </source>
</evidence>
<organism evidence="2 3">
    <name type="scientific">Plectus sambesii</name>
    <dbReference type="NCBI Taxonomy" id="2011161"/>
    <lineage>
        <taxon>Eukaryota</taxon>
        <taxon>Metazoa</taxon>
        <taxon>Ecdysozoa</taxon>
        <taxon>Nematoda</taxon>
        <taxon>Chromadorea</taxon>
        <taxon>Plectida</taxon>
        <taxon>Plectina</taxon>
        <taxon>Plectoidea</taxon>
        <taxon>Plectidae</taxon>
        <taxon>Plectus</taxon>
    </lineage>
</organism>
<dbReference type="WBParaSite" id="PSAMB.scaffold457size50439.g6097.t1">
    <property type="protein sequence ID" value="PSAMB.scaffold457size50439.g6097.t1"/>
    <property type="gene ID" value="PSAMB.scaffold457size50439.g6097"/>
</dbReference>
<dbReference type="Proteomes" id="UP000887566">
    <property type="component" value="Unplaced"/>
</dbReference>
<reference evidence="3" key="1">
    <citation type="submission" date="2022-11" db="UniProtKB">
        <authorList>
            <consortium name="WormBaseParasite"/>
        </authorList>
    </citation>
    <scope>IDENTIFICATION</scope>
</reference>